<dbReference type="InterPro" id="IPR046528">
    <property type="entry name" value="DUF6593"/>
</dbReference>
<gene>
    <name evidence="2" type="ORF">SISSUDRAFT_1044111</name>
</gene>
<protein>
    <recommendedName>
        <fullName evidence="1">DUF6593 domain-containing protein</fullName>
    </recommendedName>
</protein>
<name>A0A166FFI0_9AGAM</name>
<dbReference type="OrthoDB" id="3360976at2759"/>
<sequence length="255" mass="28616">MSHADSPLTWSPSFELPAYDTLPDYGDDEDTLPLADQFNPSVSHASFSELPADSIFTLTFKYDDPSNTKLTTVDGYTLYSASTQIEGVKDTQVLATHITGRRDKVIASYLRGRDPDDMLVLGGMPPMKRSSWLVPGRGYSKSAGTFHHNGKRYTWMIKKEDHNTTLELFEGNSKVPMARFKDSRRDWSIPPPALVIQKARLELQSSALHMLDAVVISLVLAERLRRSKGLKSSRGHLSGRETTLRMERVVRAVYV</sequence>
<proteinExistence type="predicted"/>
<organism evidence="2 3">
    <name type="scientific">Sistotremastrum suecicum HHB10207 ss-3</name>
    <dbReference type="NCBI Taxonomy" id="1314776"/>
    <lineage>
        <taxon>Eukaryota</taxon>
        <taxon>Fungi</taxon>
        <taxon>Dikarya</taxon>
        <taxon>Basidiomycota</taxon>
        <taxon>Agaricomycotina</taxon>
        <taxon>Agaricomycetes</taxon>
        <taxon>Sistotremastrales</taxon>
        <taxon>Sistotremastraceae</taxon>
        <taxon>Sistotremastrum</taxon>
    </lineage>
</organism>
<feature type="domain" description="DUF6593" evidence="1">
    <location>
        <begin position="63"/>
        <end position="226"/>
    </location>
</feature>
<evidence type="ECO:0000313" key="3">
    <source>
        <dbReference type="Proteomes" id="UP000076798"/>
    </source>
</evidence>
<accession>A0A166FFI0</accession>
<evidence type="ECO:0000313" key="2">
    <source>
        <dbReference type="EMBL" id="KZT40586.1"/>
    </source>
</evidence>
<dbReference type="AlphaFoldDB" id="A0A166FFI0"/>
<evidence type="ECO:0000259" key="1">
    <source>
        <dbReference type="Pfam" id="PF20236"/>
    </source>
</evidence>
<dbReference type="Pfam" id="PF20236">
    <property type="entry name" value="DUF6593"/>
    <property type="match status" value="1"/>
</dbReference>
<dbReference type="Proteomes" id="UP000076798">
    <property type="component" value="Unassembled WGS sequence"/>
</dbReference>
<dbReference type="EMBL" id="KV428031">
    <property type="protein sequence ID" value="KZT40586.1"/>
    <property type="molecule type" value="Genomic_DNA"/>
</dbReference>
<keyword evidence="3" id="KW-1185">Reference proteome</keyword>
<reference evidence="2 3" key="1">
    <citation type="journal article" date="2016" name="Mol. Biol. Evol.">
        <title>Comparative Genomics of Early-Diverging Mushroom-Forming Fungi Provides Insights into the Origins of Lignocellulose Decay Capabilities.</title>
        <authorList>
            <person name="Nagy L.G."/>
            <person name="Riley R."/>
            <person name="Tritt A."/>
            <person name="Adam C."/>
            <person name="Daum C."/>
            <person name="Floudas D."/>
            <person name="Sun H."/>
            <person name="Yadav J.S."/>
            <person name="Pangilinan J."/>
            <person name="Larsson K.H."/>
            <person name="Matsuura K."/>
            <person name="Barry K."/>
            <person name="Labutti K."/>
            <person name="Kuo R."/>
            <person name="Ohm R.A."/>
            <person name="Bhattacharya S.S."/>
            <person name="Shirouzu T."/>
            <person name="Yoshinaga Y."/>
            <person name="Martin F.M."/>
            <person name="Grigoriev I.V."/>
            <person name="Hibbett D.S."/>
        </authorList>
    </citation>
    <scope>NUCLEOTIDE SEQUENCE [LARGE SCALE GENOMIC DNA]</scope>
    <source>
        <strain evidence="2 3">HHB10207 ss-3</strain>
    </source>
</reference>